<dbReference type="Pfam" id="PF00117">
    <property type="entry name" value="GATase"/>
    <property type="match status" value="1"/>
</dbReference>
<dbReference type="PANTHER" id="PTHR21235:SF2">
    <property type="entry name" value="IMIDAZOLE GLYCEROL PHOSPHATE SYNTHASE HISHF"/>
    <property type="match status" value="1"/>
</dbReference>
<evidence type="ECO:0000256" key="6">
    <source>
        <dbReference type="ARBA" id="ARBA00023239"/>
    </source>
</evidence>
<organism evidence="15">
    <name type="scientific">Ostreococcus tauri</name>
    <name type="common">Marine green alga</name>
    <dbReference type="NCBI Taxonomy" id="70448"/>
    <lineage>
        <taxon>Eukaryota</taxon>
        <taxon>Viridiplantae</taxon>
        <taxon>Chlorophyta</taxon>
        <taxon>Mamiellophyceae</taxon>
        <taxon>Mamiellales</taxon>
        <taxon>Bathycoccaceae</taxon>
        <taxon>Ostreococcus</taxon>
    </lineage>
</organism>
<comment type="function">
    <text evidence="10">IGPS catalyzes the conversion of PRFAR and glutamine to IGP, AICAR and glutamate. The glutaminase domain produces the ammonia necessary for the cyclase domain to produce IGP and AICAR from PRFAR. The ammonia is channeled to the active site of the cyclase domain.</text>
</comment>
<keyword evidence="7" id="KW-0511">Multifunctional enzyme</keyword>
<dbReference type="InterPro" id="IPR029062">
    <property type="entry name" value="Class_I_gatase-like"/>
</dbReference>
<dbReference type="GO" id="GO:0000105">
    <property type="term" value="P:L-histidine biosynthetic process"/>
    <property type="evidence" value="ECO:0007669"/>
    <property type="project" value="UniProtKB-UniPathway"/>
</dbReference>
<comment type="similarity">
    <text evidence="11">In the C-terminal section; belongs to the HisA/HisF family.</text>
</comment>
<dbReference type="PANTHER" id="PTHR21235">
    <property type="entry name" value="IMIDAZOLE GLYCEROL PHOSPHATE SYNTHASE SUBUNIT HISF/H IGP SYNTHASE SUBUNIT HISF/H"/>
    <property type="match status" value="1"/>
</dbReference>
<dbReference type="CDD" id="cd04731">
    <property type="entry name" value="HisF"/>
    <property type="match status" value="1"/>
</dbReference>
<keyword evidence="2 12" id="KW-0028">Amino-acid biosynthesis</keyword>
<feature type="region of interest" description="Disordered" evidence="13">
    <location>
        <begin position="1"/>
        <end position="54"/>
    </location>
</feature>
<evidence type="ECO:0000256" key="10">
    <source>
        <dbReference type="ARBA" id="ARBA00055946"/>
    </source>
</evidence>
<dbReference type="NCBIfam" id="TIGR01855">
    <property type="entry name" value="IMP_synth_hisH"/>
    <property type="match status" value="1"/>
</dbReference>
<keyword evidence="5 12" id="KW-0368">Histidine biosynthesis</keyword>
<evidence type="ECO:0000256" key="3">
    <source>
        <dbReference type="ARBA" id="ARBA00022801"/>
    </source>
</evidence>
<sequence>MPSEEEIARWREIRDDPWTRRALEATATTATKERGKRRKGGTEATDGKPNDDDARMKKLMEVAKDAVEKANEATRLRAEESARFLETRNFAGKMVEVETEYVEGTKEAKAHAKRAEALAKGGIDAVLAQLMEPKKLNVLDKTRADWRSVKDDDAELQEDLQHHARGGRTYREQQEFLQNADYREWDMASASASALPSGCATRALTHRSIERRRRGRRAVMTRASKGAVHLLDYGAGNVRSVRNAVQALGFEVLDARTPKDLEGATRLIFPGVGAYGSAMDILRERGLIEPLREYVRSDKPFLGVCLGLQLLFDGSEESGGVEGLGLIPGSVDRFTGEGLIVPHIGWNLVNTKKSSGLMDGMEGERVYFVHSYRATPTEENKDWVLSTCDYGGEFIASVQKGNVMACQFHPEKSGATGLGVFQRFLEDAKPTGQFGQSAKVTDGLARRVIACLDVRSNDSGDLVVTKGDSYDVREKSEGGDVRNLGKPVELAGKYFKQGADEVAFLNITGYRDLPLTDAPMLEVLRRSSETVFVPLTVGGGIRDFTDSNGKSYTSLEVAGAYFASGADKVSIGSDAVYVAEEYYASGKKKTGKTSIEQISNRYGVQAVVISIDPRRQYVAEPSMTKNKCIETARPGPNGEKYVWFQCTVKGGREGRDIGAYELAIAMEALGAGEILLNCIDEDGQGNGFDHELVSLVSDAVGIPVIASSGAGCPAHFTDVFNATKCSAALAAGIFHREEVLVSEVKNHMVSHGLPTRT</sequence>
<dbReference type="PROSITE" id="PS51279">
    <property type="entry name" value="BCNT_C"/>
    <property type="match status" value="1"/>
</dbReference>
<dbReference type="AlphaFoldDB" id="A0A1Y5I8N9"/>
<name>A0A1Y5I8N9_OSTTA</name>
<evidence type="ECO:0000256" key="9">
    <source>
        <dbReference type="ARBA" id="ARBA00049534"/>
    </source>
</evidence>
<dbReference type="GO" id="GO:0016829">
    <property type="term" value="F:lyase activity"/>
    <property type="evidence" value="ECO:0007669"/>
    <property type="project" value="UniProtKB-KW"/>
</dbReference>
<dbReference type="Pfam" id="PF00977">
    <property type="entry name" value="His_biosynth"/>
    <property type="match status" value="1"/>
</dbReference>
<evidence type="ECO:0000256" key="5">
    <source>
        <dbReference type="ARBA" id="ARBA00023102"/>
    </source>
</evidence>
<dbReference type="SUPFAM" id="SSF52317">
    <property type="entry name" value="Class I glutamine amidotransferase-like"/>
    <property type="match status" value="1"/>
</dbReference>
<comment type="catalytic activity">
    <reaction evidence="9">
        <text>L-glutamine + H2O = L-glutamate + NH4(+)</text>
        <dbReference type="Rhea" id="RHEA:15889"/>
        <dbReference type="ChEBI" id="CHEBI:15377"/>
        <dbReference type="ChEBI" id="CHEBI:28938"/>
        <dbReference type="ChEBI" id="CHEBI:29985"/>
        <dbReference type="ChEBI" id="CHEBI:58359"/>
        <dbReference type="EC" id="3.5.1.2"/>
    </reaction>
</comment>
<evidence type="ECO:0000256" key="4">
    <source>
        <dbReference type="ARBA" id="ARBA00022962"/>
    </source>
</evidence>
<evidence type="ECO:0000256" key="8">
    <source>
        <dbReference type="ARBA" id="ARBA00047838"/>
    </source>
</evidence>
<keyword evidence="3" id="KW-0378">Hydrolase</keyword>
<gene>
    <name evidence="15" type="ORF">BE221DRAFT_200152</name>
</gene>
<dbReference type="GO" id="GO:0004359">
    <property type="term" value="F:glutaminase activity"/>
    <property type="evidence" value="ECO:0007669"/>
    <property type="project" value="UniProtKB-EC"/>
</dbReference>
<dbReference type="EMBL" id="KZ155831">
    <property type="protein sequence ID" value="OUS43512.1"/>
    <property type="molecule type" value="Genomic_DNA"/>
</dbReference>
<proteinExistence type="inferred from homology"/>
<evidence type="ECO:0000256" key="7">
    <source>
        <dbReference type="ARBA" id="ARBA00023268"/>
    </source>
</evidence>
<dbReference type="InterPro" id="IPR010139">
    <property type="entry name" value="Imidazole-glycPsynth_HisH"/>
</dbReference>
<dbReference type="Gene3D" id="3.40.50.880">
    <property type="match status" value="1"/>
</dbReference>
<dbReference type="InterPro" id="IPR011421">
    <property type="entry name" value="BCNT-C"/>
</dbReference>
<keyword evidence="4" id="KW-0315">Glutamine amidotransferase</keyword>
<dbReference type="HAMAP" id="MF_00278">
    <property type="entry name" value="HisH"/>
    <property type="match status" value="1"/>
</dbReference>
<dbReference type="Proteomes" id="UP000195557">
    <property type="component" value="Unassembled WGS sequence"/>
</dbReference>
<protein>
    <recommendedName>
        <fullName evidence="14">BCNT-C domain-containing protein</fullName>
    </recommendedName>
</protein>
<feature type="domain" description="BCNT-C" evidence="14">
    <location>
        <begin position="117"/>
        <end position="198"/>
    </location>
</feature>
<dbReference type="Pfam" id="PF07572">
    <property type="entry name" value="BCNT"/>
    <property type="match status" value="1"/>
</dbReference>
<feature type="compositionally biased region" description="Basic and acidic residues" evidence="13">
    <location>
        <begin position="1"/>
        <end position="23"/>
    </location>
</feature>
<dbReference type="GO" id="GO:0000107">
    <property type="term" value="F:imidazoleglycerol-phosphate synthase activity"/>
    <property type="evidence" value="ECO:0007669"/>
    <property type="project" value="InterPro"/>
</dbReference>
<accession>A0A1Y5I8N9</accession>
<dbReference type="Gene3D" id="3.20.20.70">
    <property type="entry name" value="Aldolase class I"/>
    <property type="match status" value="1"/>
</dbReference>
<dbReference type="InterPro" id="IPR011060">
    <property type="entry name" value="RibuloseP-bd_barrel"/>
</dbReference>
<dbReference type="PROSITE" id="PS51273">
    <property type="entry name" value="GATASE_TYPE_1"/>
    <property type="match status" value="1"/>
</dbReference>
<evidence type="ECO:0000256" key="11">
    <source>
        <dbReference type="ARBA" id="ARBA00061106"/>
    </source>
</evidence>
<evidence type="ECO:0000259" key="14">
    <source>
        <dbReference type="PROSITE" id="PS51279"/>
    </source>
</evidence>
<comment type="similarity">
    <text evidence="12">Belongs to the HisA/HisF family.</text>
</comment>
<keyword evidence="6" id="KW-0456">Lyase</keyword>
<dbReference type="InterPro" id="IPR004651">
    <property type="entry name" value="HisF"/>
</dbReference>
<dbReference type="CDD" id="cd01748">
    <property type="entry name" value="GATase1_IGP_Synthase"/>
    <property type="match status" value="1"/>
</dbReference>
<dbReference type="FunFam" id="3.20.20.70:FF:000094">
    <property type="entry name" value="Imidazole glycerol phosphate synthase hisHF"/>
    <property type="match status" value="1"/>
</dbReference>
<dbReference type="eggNOG" id="KOG0623">
    <property type="taxonomic scope" value="Eukaryota"/>
</dbReference>
<reference evidence="15" key="1">
    <citation type="submission" date="2017-04" db="EMBL/GenBank/DDBJ databases">
        <title>Population genomics of picophytoplankton unveils novel chromosome hypervariability.</title>
        <authorList>
            <consortium name="DOE Joint Genome Institute"/>
            <person name="Blanc-Mathieu R."/>
            <person name="Krasovec M."/>
            <person name="Hebrard M."/>
            <person name="Yau S."/>
            <person name="Desgranges E."/>
            <person name="Martin J."/>
            <person name="Schackwitz W."/>
            <person name="Kuo A."/>
            <person name="Salin G."/>
            <person name="Donnadieu C."/>
            <person name="Desdevises Y."/>
            <person name="Sanchez-Ferandin S."/>
            <person name="Moreau H."/>
            <person name="Rivals E."/>
            <person name="Grigoriev I.V."/>
            <person name="Grimsley N."/>
            <person name="Eyre-Walker A."/>
            <person name="Piganeau G."/>
        </authorList>
    </citation>
    <scope>NUCLEOTIDE SEQUENCE [LARGE SCALE GENOMIC DNA]</scope>
    <source>
        <strain evidence="15">RCC 1115</strain>
    </source>
</reference>
<dbReference type="SUPFAM" id="SSF51366">
    <property type="entry name" value="Ribulose-phoshate binding barrel"/>
    <property type="match status" value="1"/>
</dbReference>
<dbReference type="InterPro" id="IPR013785">
    <property type="entry name" value="Aldolase_TIM"/>
</dbReference>
<dbReference type="PROSITE" id="PS51274">
    <property type="entry name" value="GATASE_COBBQ"/>
    <property type="match status" value="1"/>
</dbReference>
<dbReference type="InterPro" id="IPR017926">
    <property type="entry name" value="GATASE"/>
</dbReference>
<dbReference type="FunFam" id="3.40.50.880:FF:000036">
    <property type="entry name" value="Imidazole glycerol phosphate synthase hisHF"/>
    <property type="match status" value="1"/>
</dbReference>
<dbReference type="InterPro" id="IPR006062">
    <property type="entry name" value="His_biosynth"/>
</dbReference>
<dbReference type="UniPathway" id="UPA00031">
    <property type="reaction ID" value="UER00010"/>
</dbReference>
<evidence type="ECO:0000313" key="15">
    <source>
        <dbReference type="EMBL" id="OUS43512.1"/>
    </source>
</evidence>
<comment type="catalytic activity">
    <reaction evidence="8">
        <text>5-[(5-phospho-1-deoxy-D-ribulos-1-ylimino)methylamino]-1-(5-phospho-beta-D-ribosyl)imidazole-4-carboxamide + L-glutamine = D-erythro-1-(imidazol-4-yl)glycerol 3-phosphate + 5-amino-1-(5-phospho-beta-D-ribosyl)imidazole-4-carboxamide + L-glutamate + H(+)</text>
        <dbReference type="Rhea" id="RHEA:24793"/>
        <dbReference type="ChEBI" id="CHEBI:15378"/>
        <dbReference type="ChEBI" id="CHEBI:29985"/>
        <dbReference type="ChEBI" id="CHEBI:58278"/>
        <dbReference type="ChEBI" id="CHEBI:58359"/>
        <dbReference type="ChEBI" id="CHEBI:58475"/>
        <dbReference type="ChEBI" id="CHEBI:58525"/>
        <dbReference type="EC" id="4.3.2.10"/>
    </reaction>
</comment>
<comment type="pathway">
    <text evidence="1">Amino-acid biosynthesis; L-histidine biosynthesis; L-histidine from 5-phospho-alpha-D-ribose 1-diphosphate: step 5/9.</text>
</comment>
<evidence type="ECO:0000256" key="13">
    <source>
        <dbReference type="SAM" id="MobiDB-lite"/>
    </source>
</evidence>
<evidence type="ECO:0000256" key="2">
    <source>
        <dbReference type="ARBA" id="ARBA00022605"/>
    </source>
</evidence>
<evidence type="ECO:0000256" key="12">
    <source>
        <dbReference type="RuleBase" id="RU003657"/>
    </source>
</evidence>
<evidence type="ECO:0000256" key="1">
    <source>
        <dbReference type="ARBA" id="ARBA00005091"/>
    </source>
</evidence>
<feature type="compositionally biased region" description="Basic and acidic residues" evidence="13">
    <location>
        <begin position="45"/>
        <end position="54"/>
    </location>
</feature>
<dbReference type="InterPro" id="IPR050064">
    <property type="entry name" value="IGPS_HisA/HisF"/>
</dbReference>